<name>A0A1H3DAG5_9BACI</name>
<evidence type="ECO:0000313" key="2">
    <source>
        <dbReference type="Proteomes" id="UP000198647"/>
    </source>
</evidence>
<proteinExistence type="predicted"/>
<dbReference type="EMBL" id="FNOS01000002">
    <property type="protein sequence ID" value="SDX62734.1"/>
    <property type="molecule type" value="Genomic_DNA"/>
</dbReference>
<sequence>MSKGIEFSNVGKLIKAIDNFEEDYLKAVKRVIATTAVTIQTQAKALAPVDEGNLRKSIEIEFSNNGFTAHIVVGAEYGIYVEYGTGIYSTEGTGRKTPWVYWSNKLNRWVYTRGIVAQPYWTPAVESGSQFFEREMNKLG</sequence>
<accession>A0A1H3DAG5</accession>
<reference evidence="1 2" key="1">
    <citation type="submission" date="2016-10" db="EMBL/GenBank/DDBJ databases">
        <authorList>
            <person name="Varghese N."/>
            <person name="Submissions S."/>
        </authorList>
    </citation>
    <scope>NUCLEOTIDE SEQUENCE [LARGE SCALE GENOMIC DNA]</scope>
    <source>
        <strain evidence="1 2">DSM 20748</strain>
    </source>
</reference>
<gene>
    <name evidence="1" type="ORF">SAMN04488081_0871</name>
</gene>
<dbReference type="Pfam" id="PF04883">
    <property type="entry name" value="HK97-gp10_like"/>
    <property type="match status" value="1"/>
</dbReference>
<organism evidence="1 2">
    <name type="scientific">Salimicrobium album</name>
    <dbReference type="NCBI Taxonomy" id="50717"/>
    <lineage>
        <taxon>Bacteria</taxon>
        <taxon>Bacillati</taxon>
        <taxon>Bacillota</taxon>
        <taxon>Bacilli</taxon>
        <taxon>Bacillales</taxon>
        <taxon>Bacillaceae</taxon>
        <taxon>Salimicrobium</taxon>
    </lineage>
</organism>
<comment type="caution">
    <text evidence="1">The sequence shown here is derived from an EMBL/GenBank/DDBJ whole genome shotgun (WGS) entry which is preliminary data.</text>
</comment>
<protein>
    <submittedName>
        <fullName evidence="1">Phage protein, HK97 gp10 family</fullName>
    </submittedName>
</protein>
<keyword evidence="2" id="KW-1185">Reference proteome</keyword>
<dbReference type="Proteomes" id="UP000198647">
    <property type="component" value="Unassembled WGS sequence"/>
</dbReference>
<evidence type="ECO:0000313" key="1">
    <source>
        <dbReference type="EMBL" id="SDX62734.1"/>
    </source>
</evidence>
<dbReference type="InterPro" id="IPR010064">
    <property type="entry name" value="HK97-gp10_tail"/>
</dbReference>
<dbReference type="RefSeq" id="WP_093105860.1">
    <property type="nucleotide sequence ID" value="NZ_FNOS01000002.1"/>
</dbReference>